<dbReference type="PRINTS" id="PR00745">
    <property type="entry name" value="GLHYDRLASE39"/>
</dbReference>
<dbReference type="SUPFAM" id="SSF51011">
    <property type="entry name" value="Glycosyl hydrolase domain"/>
    <property type="match status" value="1"/>
</dbReference>
<reference evidence="5" key="1">
    <citation type="submission" date="2022-12" db="EMBL/GenBank/DDBJ databases">
        <title>Genome sequence of SJ11.</title>
        <authorList>
            <person name="Woo H."/>
        </authorList>
    </citation>
    <scope>NUCLEOTIDE SEQUENCE</scope>
    <source>
        <strain evidence="5">SJ11</strain>
    </source>
</reference>
<dbReference type="RefSeq" id="WP_269415267.1">
    <property type="nucleotide sequence ID" value="NZ_JAPWGL010000002.1"/>
</dbReference>
<feature type="domain" description="Glycosyl hydrolases family 39 N-terminal catalytic" evidence="4">
    <location>
        <begin position="40"/>
        <end position="540"/>
    </location>
</feature>
<dbReference type="PANTHER" id="PTHR12631:SF10">
    <property type="entry name" value="BETA-XYLOSIDASE-LIKE PROTEIN-RELATED"/>
    <property type="match status" value="1"/>
</dbReference>
<dbReference type="SUPFAM" id="SSF51445">
    <property type="entry name" value="(Trans)glycosidases"/>
    <property type="match status" value="1"/>
</dbReference>
<comment type="similarity">
    <text evidence="1">Belongs to the glycosyl hydrolase 39 family.</text>
</comment>
<dbReference type="InterPro" id="IPR049165">
    <property type="entry name" value="GH39_as"/>
</dbReference>
<dbReference type="Gene3D" id="2.60.40.1500">
    <property type="entry name" value="Glycosyl hydrolase domain, family 39"/>
    <property type="match status" value="1"/>
</dbReference>
<sequence>MQRRKFIRNTFITTTGAAIIPKALLADYHLFPSDPESDVKAMVNANAAGKKIKHFWSTCVGAGRANEGLRASWLEQLKLSQDLCGFKYCRFHGLFHDDMFVYQEINRKAVYNWQYIDDLFDRMLDIGVKPFVELGFMPKDLSSNDTTMQFWWKAHISPPKDYAKWAALVSEFTKHCISRYGLNEVRTWYFEVWNEPNLRGFWLGTKAQYFELYKVSVKAIKAIDQKIPVGGPSTSNFVPDERFDGDLEDKSKHKTLTVKDINTLEWRAVWIKDFLIYCKQENLPVDFVSTHPYPTDWALDPMTGKGGGAVRKVNATKEDLTWLKKTIKESAYPNAEIHCTEWSSSPSSRDTTHDSLQAATFIIKANVESIGLADSLSYWTFSDIFEEKGGGASIFHGGFGLINFQGIVKPSFHAYRMLNRLGDEVIHQQEGIIITRNSKTKKITTLLYHYPAERKNVVDGNVEAVLNSGSDRKFDVLLSGLKAKSEFEIEILDKNNGFAYPKWKQMGGPEPPTREQTKALKKIAMEVKIEKTSADASGKLNWGRNLHPWDCVLLSER</sequence>
<dbReference type="Pfam" id="PF01229">
    <property type="entry name" value="Glyco_hydro_39"/>
    <property type="match status" value="1"/>
</dbReference>
<evidence type="ECO:0000313" key="6">
    <source>
        <dbReference type="Proteomes" id="UP001144341"/>
    </source>
</evidence>
<organism evidence="5 6">
    <name type="scientific">Pedobacter rhodius</name>
    <dbReference type="NCBI Taxonomy" id="3004098"/>
    <lineage>
        <taxon>Bacteria</taxon>
        <taxon>Pseudomonadati</taxon>
        <taxon>Bacteroidota</taxon>
        <taxon>Sphingobacteriia</taxon>
        <taxon>Sphingobacteriales</taxon>
        <taxon>Sphingobacteriaceae</taxon>
        <taxon>Pedobacter</taxon>
    </lineage>
</organism>
<gene>
    <name evidence="5" type="ORF">O0931_09215</name>
</gene>
<proteinExistence type="inferred from homology"/>
<dbReference type="Proteomes" id="UP001144341">
    <property type="component" value="Unassembled WGS sequence"/>
</dbReference>
<evidence type="ECO:0000256" key="2">
    <source>
        <dbReference type="ARBA" id="ARBA00022801"/>
    </source>
</evidence>
<dbReference type="InterPro" id="IPR049166">
    <property type="entry name" value="GH39_cat"/>
</dbReference>
<dbReference type="PANTHER" id="PTHR12631">
    <property type="entry name" value="ALPHA-L-IDURONIDASE"/>
    <property type="match status" value="1"/>
</dbReference>
<dbReference type="EMBL" id="JAPWGL010000002">
    <property type="protein sequence ID" value="MCZ4223475.1"/>
    <property type="molecule type" value="Genomic_DNA"/>
</dbReference>
<name>A0ABT4KX15_9SPHI</name>
<evidence type="ECO:0000256" key="1">
    <source>
        <dbReference type="ARBA" id="ARBA00008875"/>
    </source>
</evidence>
<dbReference type="InterPro" id="IPR017853">
    <property type="entry name" value="GH"/>
</dbReference>
<evidence type="ECO:0000313" key="5">
    <source>
        <dbReference type="EMBL" id="MCZ4223475.1"/>
    </source>
</evidence>
<dbReference type="InterPro" id="IPR051923">
    <property type="entry name" value="Glycosyl_Hydrolase_39"/>
</dbReference>
<protein>
    <submittedName>
        <fullName evidence="5">Glycoside hydrolase</fullName>
    </submittedName>
</protein>
<keyword evidence="3" id="KW-0326">Glycosidase</keyword>
<comment type="caution">
    <text evidence="5">The sequence shown here is derived from an EMBL/GenBank/DDBJ whole genome shotgun (WGS) entry which is preliminary data.</text>
</comment>
<dbReference type="Gene3D" id="3.20.20.80">
    <property type="entry name" value="Glycosidases"/>
    <property type="match status" value="1"/>
</dbReference>
<evidence type="ECO:0000256" key="3">
    <source>
        <dbReference type="ARBA" id="ARBA00023295"/>
    </source>
</evidence>
<keyword evidence="2 5" id="KW-0378">Hydrolase</keyword>
<dbReference type="GO" id="GO:0016787">
    <property type="term" value="F:hydrolase activity"/>
    <property type="evidence" value="ECO:0007669"/>
    <property type="project" value="UniProtKB-KW"/>
</dbReference>
<dbReference type="PROSITE" id="PS01027">
    <property type="entry name" value="GLYCOSYL_HYDROL_F39"/>
    <property type="match status" value="1"/>
</dbReference>
<dbReference type="InterPro" id="IPR000514">
    <property type="entry name" value="Glyco_hydro_39"/>
</dbReference>
<accession>A0ABT4KX15</accession>
<evidence type="ECO:0000259" key="4">
    <source>
        <dbReference type="Pfam" id="PF01229"/>
    </source>
</evidence>
<keyword evidence="6" id="KW-1185">Reference proteome</keyword>